<dbReference type="Proteomes" id="UP000037594">
    <property type="component" value="Unassembled WGS sequence"/>
</dbReference>
<reference evidence="3 6" key="3">
    <citation type="submission" date="2016-06" db="EMBL/GenBank/DDBJ databases">
        <authorList>
            <person name="Kjaerup R.B."/>
            <person name="Dalgaard T.S."/>
            <person name="Juul-Madsen H.R."/>
        </authorList>
    </citation>
    <scope>NUCLEOTIDE SEQUENCE [LARGE SCALE GENOMIC DNA]</scope>
    <source>
        <strain evidence="3 6">ACS1953</strain>
    </source>
</reference>
<reference evidence="4 7" key="2">
    <citation type="submission" date="2016-01" db="EMBL/GenBank/DDBJ databases">
        <title>The new phylogeny of the genus Mycobacterium.</title>
        <authorList>
            <person name="Tarcisio F."/>
            <person name="Conor M."/>
            <person name="Antonella G."/>
            <person name="Elisabetta G."/>
            <person name="Giulia F.S."/>
            <person name="Sara T."/>
            <person name="Anna F."/>
            <person name="Clotilde B."/>
            <person name="Roberto B."/>
            <person name="Veronica D.S."/>
            <person name="Fabio R."/>
            <person name="Monica P."/>
            <person name="Olivier J."/>
            <person name="Enrico T."/>
            <person name="Nicola S."/>
        </authorList>
    </citation>
    <scope>NUCLEOTIDE SEQUENCE [LARGE SCALE GENOMIC DNA]</scope>
    <source>
        <strain evidence="4 7">CCUG 50187</strain>
    </source>
</reference>
<evidence type="ECO:0000313" key="5">
    <source>
        <dbReference type="Proteomes" id="UP000037594"/>
    </source>
</evidence>
<dbReference type="EMBL" id="LFOD01000004">
    <property type="protein sequence ID" value="KMV19109.1"/>
    <property type="molecule type" value="Genomic_DNA"/>
</dbReference>
<evidence type="ECO:0000313" key="7">
    <source>
        <dbReference type="Proteomes" id="UP000193811"/>
    </source>
</evidence>
<proteinExistence type="predicted"/>
<dbReference type="Proteomes" id="UP000193811">
    <property type="component" value="Unassembled WGS sequence"/>
</dbReference>
<evidence type="ECO:0000313" key="3">
    <source>
        <dbReference type="EMBL" id="OBF25506.1"/>
    </source>
</evidence>
<sequence>MVPVSATVVAVVTSAPEQGAEEAALLIGLRWVLLRWWILLRRRCRRSRRLGSSGIELRFGLRENFKLAPVEKYSAASGALVDLHPEPLHRQHL</sequence>
<evidence type="ECO:0000256" key="1">
    <source>
        <dbReference type="SAM" id="Phobius"/>
    </source>
</evidence>
<keyword evidence="1" id="KW-0812">Transmembrane</keyword>
<evidence type="ECO:0000313" key="2">
    <source>
        <dbReference type="EMBL" id="KMV19109.1"/>
    </source>
</evidence>
<feature type="transmembrane region" description="Helical" evidence="1">
    <location>
        <begin position="23"/>
        <end position="40"/>
    </location>
</feature>
<accession>A0A0J8X105</accession>
<comment type="caution">
    <text evidence="2">The sequence shown here is derived from an EMBL/GenBank/DDBJ whole genome shotgun (WGS) entry which is preliminary data.</text>
</comment>
<reference evidence="2 5" key="1">
    <citation type="submission" date="2015-06" db="EMBL/GenBank/DDBJ databases">
        <title>Genome sequence of Mycobacterium conceptionense strain MLE.</title>
        <authorList>
            <person name="Greninger A.L."/>
            <person name="Cunningham G."/>
            <person name="Chiu C.Y."/>
            <person name="Miller S."/>
        </authorList>
    </citation>
    <scope>NUCLEOTIDE SEQUENCE [LARGE SCALE GENOMIC DNA]</scope>
    <source>
        <strain evidence="2 5">MLE</strain>
    </source>
</reference>
<dbReference type="EMBL" id="LQOP01000029">
    <property type="protein sequence ID" value="ORV21683.1"/>
    <property type="molecule type" value="Genomic_DNA"/>
</dbReference>
<protein>
    <submittedName>
        <fullName evidence="2">Uncharacterized protein</fullName>
    </submittedName>
</protein>
<dbReference type="EMBL" id="LZHX01000026">
    <property type="protein sequence ID" value="OBF25506.1"/>
    <property type="molecule type" value="Genomic_DNA"/>
</dbReference>
<evidence type="ECO:0000313" key="4">
    <source>
        <dbReference type="EMBL" id="ORV21683.1"/>
    </source>
</evidence>
<gene>
    <name evidence="3" type="ORF">A5726_07575</name>
    <name evidence="2" type="ORF">ACT17_06515</name>
    <name evidence="4" type="ORF">AWB98_26885</name>
</gene>
<dbReference type="Proteomes" id="UP000093779">
    <property type="component" value="Unassembled WGS sequence"/>
</dbReference>
<name>A0A0J8X105_9MYCO</name>
<keyword evidence="1" id="KW-1133">Transmembrane helix</keyword>
<evidence type="ECO:0000313" key="6">
    <source>
        <dbReference type="Proteomes" id="UP000093779"/>
    </source>
</evidence>
<keyword evidence="1" id="KW-0472">Membrane</keyword>
<keyword evidence="7" id="KW-1185">Reference proteome</keyword>
<dbReference type="AlphaFoldDB" id="A0A0J8X105"/>
<organism evidence="2 5">
    <name type="scientific">Mycolicibacterium conceptionense</name>
    <dbReference type="NCBI Taxonomy" id="451644"/>
    <lineage>
        <taxon>Bacteria</taxon>
        <taxon>Bacillati</taxon>
        <taxon>Actinomycetota</taxon>
        <taxon>Actinomycetes</taxon>
        <taxon>Mycobacteriales</taxon>
        <taxon>Mycobacteriaceae</taxon>
        <taxon>Mycolicibacterium</taxon>
    </lineage>
</organism>